<proteinExistence type="predicted"/>
<name>A0AAU8AYD3_9VIRU</name>
<organism evidence="1">
    <name type="scientific">Dulem virus 265</name>
    <dbReference type="NCBI Taxonomy" id="3145742"/>
    <lineage>
        <taxon>Viruses</taxon>
        <taxon>Monodnaviria</taxon>
        <taxon>Sangervirae</taxon>
        <taxon>Phixviricota</taxon>
        <taxon>Malgrandaviricetes</taxon>
        <taxon>Petitvirales</taxon>
        <taxon>Microviridae</taxon>
        <taxon>Microvirus</taxon>
    </lineage>
</organism>
<dbReference type="EMBL" id="PP511382">
    <property type="protein sequence ID" value="XCD03788.1"/>
    <property type="molecule type" value="Genomic_DNA"/>
</dbReference>
<protein>
    <submittedName>
        <fullName evidence="1">DNA pilot protein</fullName>
    </submittedName>
</protein>
<reference evidence="1" key="1">
    <citation type="submission" date="2024-03" db="EMBL/GenBank/DDBJ databases">
        <title>Diverse circular DNA viruses in blood, oral, and fecal samples of captive lemurs.</title>
        <authorList>
            <person name="Paietta E.N."/>
            <person name="Kraberger S."/>
            <person name="Lund M.C."/>
            <person name="Custer J.M."/>
            <person name="Vargas K.M."/>
            <person name="Ehmke E.E."/>
            <person name="Yoder A.D."/>
            <person name="Varsani A."/>
        </authorList>
    </citation>
    <scope>NUCLEOTIDE SEQUENCE</scope>
    <source>
        <strain evidence="1">Duke_21_24</strain>
    </source>
</reference>
<evidence type="ECO:0000313" key="1">
    <source>
        <dbReference type="EMBL" id="XCD03788.1"/>
    </source>
</evidence>
<sequence length="416" mass="46261">MDPLVGSAFVSGISGLLGSGISGGMSKRAAKAYNKGQKEIAQMNNEWNAQQAAINREWQTSERDAQNQWTLEQWNRENEYNSPVAQRARLEEAGYNPYMNGLDGNTAGTGVTSAGVSGVGNPTAEMPNQVPSAFSMDFSSIGNAINSYYQNQLLANQAKGKDIENTFDFQFGSDFRKAQIASLIDGRFEFLNPSYRNLRDLYAPQQAITDLSKSRQELAGLRTQTQLTAAQAFLTGLQGKAQEIMNKYLPAQQQMQLYSYSANLFSQYAQGLLSLTTIKNRLAEYNESLARTRGLNISNEQSEKLSEYFIRAMKEEYQANAAYYRSYKSIAGAVAAARGNMDIYDSQLTRLQKNMQELFAKREDHSLMNRRAYFRAQQIWRDFVGGIMSGAAAGTGVGVMTNFPRSSRKTVKGFGY</sequence>
<accession>A0AAU8AYD3</accession>